<evidence type="ECO:0000256" key="38">
    <source>
        <dbReference type="ARBA" id="ARBA00057317"/>
    </source>
</evidence>
<dbReference type="OrthoDB" id="6666987at2759"/>
<protein>
    <recommendedName>
        <fullName evidence="39">Phosphoribosylformylglycinamidine synthase</fullName>
        <ecNumber evidence="5">1.3.1.48</ecNumber>
        <ecNumber evidence="6">1.3.1.74</ecNumber>
        <ecNumber evidence="7">6.3.5.3</ecNumber>
    </recommendedName>
    <alternativeName>
        <fullName evidence="23">Dithiolethione-inducible gene 1 protein</fullName>
    </alternativeName>
    <alternativeName>
        <fullName evidence="25">Formylglycinamide ribonucleotide amidotransferase</fullName>
    </alternativeName>
    <alternativeName>
        <fullName evidence="21">Formylglycinamide ribotide amidotransferase</fullName>
    </alternativeName>
    <alternativeName>
        <fullName evidence="22">Leukotriene B4 12-hydroxydehydrogenase</fullName>
    </alternativeName>
    <alternativeName>
        <fullName evidence="24">NAD(P)H-dependent alkenal/one oxidoreductase</fullName>
    </alternativeName>
    <alternativeName>
        <fullName evidence="8">Prostaglandin reductase 1</fullName>
    </alternativeName>
</protein>
<dbReference type="Gene3D" id="1.10.8.750">
    <property type="entry name" value="Phosphoribosylformylglycinamidine synthase, linker domain"/>
    <property type="match status" value="1"/>
</dbReference>
<evidence type="ECO:0000256" key="22">
    <source>
        <dbReference type="ARBA" id="ARBA00031851"/>
    </source>
</evidence>
<dbReference type="SUPFAM" id="SSF50129">
    <property type="entry name" value="GroES-like"/>
    <property type="match status" value="1"/>
</dbReference>
<keyword evidence="19" id="KW-0560">Oxidoreductase</keyword>
<comment type="catalytic activity">
    <reaction evidence="26">
        <text>octanal + NADP(+) = (2E)-octenal + NADPH + H(+)</text>
        <dbReference type="Rhea" id="RHEA:50780"/>
        <dbReference type="ChEBI" id="CHEBI:15378"/>
        <dbReference type="ChEBI" id="CHEBI:17935"/>
        <dbReference type="ChEBI" id="CHEBI:57783"/>
        <dbReference type="ChEBI" id="CHEBI:58349"/>
        <dbReference type="ChEBI" id="CHEBI:61748"/>
    </reaction>
    <physiologicalReaction direction="right-to-left" evidence="26">
        <dbReference type="Rhea" id="RHEA:50782"/>
    </physiologicalReaction>
</comment>
<dbReference type="InterPro" id="IPR011032">
    <property type="entry name" value="GroES-like_sf"/>
</dbReference>
<keyword evidence="9" id="KW-0963">Cytoplasm</keyword>
<comment type="subunit">
    <text evidence="4">Monomer or homodimer.</text>
</comment>
<dbReference type="InterPro" id="IPR036291">
    <property type="entry name" value="NAD(P)-bd_dom_sf"/>
</dbReference>
<comment type="pathway">
    <text evidence="2">Purine metabolism; IMP biosynthesis via de novo pathway; 5-amino-1-(5-phospho-D-ribosyl)imidazole from N(2)-formyl-N(1)-(5-phospho-D-ribosyl)glycinamide: step 1/2.</text>
</comment>
<dbReference type="PANTHER" id="PTHR10099">
    <property type="entry name" value="PHOSPHORIBOSYLFORMYLGLYCINAMIDINE SYNTHASE"/>
    <property type="match status" value="1"/>
</dbReference>
<comment type="catalytic activity">
    <reaction evidence="37">
        <text>hexanal + NADP(+) = (E)-hex-2-enal + NADPH + H(+)</text>
        <dbReference type="Rhea" id="RHEA:50776"/>
        <dbReference type="ChEBI" id="CHEBI:15378"/>
        <dbReference type="ChEBI" id="CHEBI:28913"/>
        <dbReference type="ChEBI" id="CHEBI:57783"/>
        <dbReference type="ChEBI" id="CHEBI:58349"/>
        <dbReference type="ChEBI" id="CHEBI:88528"/>
    </reaction>
    <physiologicalReaction direction="right-to-left" evidence="37">
        <dbReference type="Rhea" id="RHEA:50778"/>
    </physiologicalReaction>
</comment>
<dbReference type="EC" id="1.3.1.74" evidence="6"/>
<dbReference type="FunFam" id="3.30.1330.10:FF:000010">
    <property type="entry name" value="Phosphoribosylformylglycinamidine synthase"/>
    <property type="match status" value="1"/>
</dbReference>
<keyword evidence="20" id="KW-0379">Hydroxylation</keyword>
<evidence type="ECO:0000256" key="8">
    <source>
        <dbReference type="ARBA" id="ARBA00020651"/>
    </source>
</evidence>
<dbReference type="InterPro" id="IPR020843">
    <property type="entry name" value="ER"/>
</dbReference>
<dbReference type="Pfam" id="PF13507">
    <property type="entry name" value="GATase_5"/>
    <property type="match status" value="1"/>
</dbReference>
<keyword evidence="13" id="KW-0479">Metal-binding</keyword>
<evidence type="ECO:0000256" key="7">
    <source>
        <dbReference type="ARBA" id="ARBA00012747"/>
    </source>
</evidence>
<dbReference type="SUPFAM" id="SSF82697">
    <property type="entry name" value="PurS-like"/>
    <property type="match status" value="1"/>
</dbReference>
<dbReference type="InterPro" id="IPR010918">
    <property type="entry name" value="PurM-like_C_dom"/>
</dbReference>
<evidence type="ECO:0000256" key="14">
    <source>
        <dbReference type="ARBA" id="ARBA00022741"/>
    </source>
</evidence>
<dbReference type="Pfam" id="PF18076">
    <property type="entry name" value="FGAR-AT_N"/>
    <property type="match status" value="1"/>
</dbReference>
<dbReference type="Gene3D" id="3.90.650.10">
    <property type="entry name" value="PurM-like C-terminal domain"/>
    <property type="match status" value="2"/>
</dbReference>
<dbReference type="InterPro" id="IPR014190">
    <property type="entry name" value="PTGR1"/>
</dbReference>
<comment type="catalytic activity">
    <reaction evidence="35">
        <text>(5S,12S)-dihydroxy-(6E,10E,12E,14Z)-eicosatetraenoate + NADP(+) = 12-oxo-(5S)-hydroxy-(6E,8E,10E,14Z)-eicosatetraenoate + NADPH + H(+)</text>
        <dbReference type="Rhea" id="RHEA:51212"/>
        <dbReference type="ChEBI" id="CHEBI:15378"/>
        <dbReference type="ChEBI" id="CHEBI:57783"/>
        <dbReference type="ChEBI" id="CHEBI:58349"/>
        <dbReference type="ChEBI" id="CHEBI:133974"/>
        <dbReference type="ChEBI" id="CHEBI:133975"/>
    </reaction>
    <physiologicalReaction direction="left-to-right" evidence="35">
        <dbReference type="Rhea" id="RHEA:51213"/>
    </physiologicalReaction>
</comment>
<dbReference type="GO" id="GO:0004642">
    <property type="term" value="F:phosphoribosylformylglycinamidine synthase activity"/>
    <property type="evidence" value="ECO:0007669"/>
    <property type="project" value="UniProtKB-EC"/>
</dbReference>
<evidence type="ECO:0000256" key="33">
    <source>
        <dbReference type="ARBA" id="ARBA00048591"/>
    </source>
</evidence>
<evidence type="ECO:0000256" key="27">
    <source>
        <dbReference type="ARBA" id="ARBA00047617"/>
    </source>
</evidence>
<sequence length="1562" mass="171374">MTINNLILRFYKHPGFTPSKQKEVLVQLQKVSAAVEDLDTELCYHVEVSKPLTSAELKTLQWILQDSLAPAKLSEKSLVKPSANQVLIEVGPRFNFSTAYSTNAVSICQNVGLSQIVRLEVSRRYLLNHRPNVQVAPELFTKLASSLFDRMTECLYTPENLPKNSFNEKLKKKENIKEIDILQRGADALKEIDRELGLAFDEADLAYYTNLFKNVLKRNPTNIECFDLAQSNSEHSRHWFFKGKMIVDGVEYEESLIDMIIETQKHSNPNNVIKFSDNSSAIRGYIHRSLRPASAGSVSELRQVPSESHLIFTAETHNFPTGVAPFSGATTGTGGRIRDVQSVGRGGYCIAGTAGYSVGNLHIPDYQQPWEDENFQYPSNFASPLEVLIQASNGASDYGNKFGEPLISGFVRSFGLHDATERREWIKPIMFSGGIGSMEADMTEKLPPEIGHQIVKIGGPVYRIGVGGGAASSVEVQGDNKEELDFNAVQRGDAEMENKLNRVVRACLELGKNNPIISIHDQGAGGNGNVLKELVEPAGGTIYANRFELGDPTINLLELWGAEYQENNALLLELALDESKSLVPFNLKLDHVLGKMPRKVFKLERKTPLLNHLKLPTATSIYHCLEKVLRLPSVGSKRYLTNKVDRCVTGLIAQQQCVGPLHTPLADVAVTAISHFGYEGIASSIGEQPIKGLINVEAGARMSVVEAISNLVFAGITDLKDVKCSGNWMWAAKLPGEGAALYDACKAMCSLMSELGFLKSICFEGIAVDGGKDSLSMAARAGKDTVKAPGTLVISTYAPCPDIRKVITPDFKAPSMGKQGVLLFVDISRDANRLGGSALAQCCKQLGNNVPDLHSAKDLKNAFAATQELIKDGAVLAGHDVSDGGLIVTLLEMCFAGMSGMKVHVKHRQGKPIEVLYSEEVGWVLEVLEKDVGYCMSVFQGYHVPVFDIGRSVGYGIKSEITIAVNNATLESTVLPLMRRWEETSYRLELRQTIKECADSEFASLATRTGPKYLLTFDPDFENVFRAEKISVAVIREEGINSDREMAAALVRVGFKVWDVTMQDLLTGAATLNMFRGVIFPGGFSYADVMGSGKGWAASILFHDKVKEQFTTFFNRPDTFSLGVCNGCQLMALIGWVGTPLANEFAIPDITLEHNKSERFECRWSTVRIEKSQAIMLKDMEKSVLGVWVAHGEGRFAFKDNTIYNKLVKDGLVALRYVDDNSLPTEVYPMNPNGSLEGLAGFPQPGDLQLIEEELRPLKDGEFLAQALYLSVDPYMRKYANTIPLQSTMVGTQVAKIVDSKNDKFPVGKFVAAPFGWRTFTISNGEPAARGVPVLLLPDMGDLPLSLAIGVLGMPGNSAYFGFLEILHPQAGETIAISGAAGAVGSHVGQIAKIKGLKVIGIAGSDEKGRFLTKDLGFDHFINYKTEDISQTLQEIAPEGVDLYFDNVGGEVSDAVLTNMKDFGRVSACGSISGYNDAKPQGPLIQPTMVAKQLKMQGFQNVGWRHRWSESFEQNLEWIKEGKLKYKETVTEGFENMFNAFTEMLQGGNTGKAIDFQIKLNE</sequence>
<comment type="catalytic activity">
    <reaction evidence="33">
        <text>20-hydroxy-leukotriene B4 + NADP(+) = 12-oxo-20-hydroxy-leukotriene B4 + NADPH + H(+)</text>
        <dbReference type="Rhea" id="RHEA:51208"/>
        <dbReference type="ChEBI" id="CHEBI:15378"/>
        <dbReference type="ChEBI" id="CHEBI:57460"/>
        <dbReference type="ChEBI" id="CHEBI:57783"/>
        <dbReference type="ChEBI" id="CHEBI:58349"/>
        <dbReference type="ChEBI" id="CHEBI:133346"/>
    </reaction>
    <physiologicalReaction direction="left-to-right" evidence="33">
        <dbReference type="Rhea" id="RHEA:51209"/>
    </physiologicalReaction>
</comment>
<keyword evidence="14" id="KW-0547">Nucleotide-binding</keyword>
<dbReference type="EC" id="6.3.5.3" evidence="7"/>
<keyword evidence="18" id="KW-0315">Glutamine amidotransferase</keyword>
<dbReference type="GO" id="GO:0005524">
    <property type="term" value="F:ATP binding"/>
    <property type="evidence" value="ECO:0007669"/>
    <property type="project" value="UniProtKB-KW"/>
</dbReference>
<evidence type="ECO:0000256" key="18">
    <source>
        <dbReference type="ARBA" id="ARBA00022962"/>
    </source>
</evidence>
<evidence type="ECO:0000256" key="25">
    <source>
        <dbReference type="ARBA" id="ARBA00032632"/>
    </source>
</evidence>
<evidence type="ECO:0000256" key="32">
    <source>
        <dbReference type="ARBA" id="ARBA00048387"/>
    </source>
</evidence>
<dbReference type="Pfam" id="PF02769">
    <property type="entry name" value="AIRS_C"/>
    <property type="match status" value="2"/>
</dbReference>
<evidence type="ECO:0000259" key="40">
    <source>
        <dbReference type="SMART" id="SM00829"/>
    </source>
</evidence>
<dbReference type="InterPro" id="IPR055181">
    <property type="entry name" value="FGAR-AT_PurM_N-like"/>
</dbReference>
<evidence type="ECO:0000256" key="2">
    <source>
        <dbReference type="ARBA" id="ARBA00004920"/>
    </source>
</evidence>
<dbReference type="FunFam" id="3.40.50.720:FF:000121">
    <property type="entry name" value="Prostaglandin reductase 2"/>
    <property type="match status" value="1"/>
</dbReference>
<dbReference type="SMART" id="SM00829">
    <property type="entry name" value="PKS_ER"/>
    <property type="match status" value="1"/>
</dbReference>
<evidence type="ECO:0000256" key="35">
    <source>
        <dbReference type="ARBA" id="ARBA00049068"/>
    </source>
</evidence>
<dbReference type="GO" id="GO:0032440">
    <property type="term" value="F:2-alkenal reductase [NAD(P)H] activity"/>
    <property type="evidence" value="ECO:0007669"/>
    <property type="project" value="UniProtKB-EC"/>
</dbReference>
<evidence type="ECO:0000256" key="16">
    <source>
        <dbReference type="ARBA" id="ARBA00022840"/>
    </source>
</evidence>
<dbReference type="InterPro" id="IPR036604">
    <property type="entry name" value="PurS-like_sf"/>
</dbReference>
<evidence type="ECO:0000256" key="6">
    <source>
        <dbReference type="ARBA" id="ARBA00012410"/>
    </source>
</evidence>
<dbReference type="SUPFAM" id="SSF52317">
    <property type="entry name" value="Class I glutamine amidotransferase-like"/>
    <property type="match status" value="1"/>
</dbReference>
<dbReference type="Gene3D" id="3.90.180.10">
    <property type="entry name" value="Medium-chain alcohol dehydrogenases, catalytic domain"/>
    <property type="match status" value="1"/>
</dbReference>
<comment type="catalytic activity">
    <reaction evidence="32">
        <text>4-hydroxynonanal + NADP(+) = (E)-4-hydroxynon-2-enal + NADPH + H(+)</text>
        <dbReference type="Rhea" id="RHEA:64736"/>
        <dbReference type="ChEBI" id="CHEBI:15378"/>
        <dbReference type="ChEBI" id="CHEBI:57783"/>
        <dbReference type="ChEBI" id="CHEBI:58349"/>
        <dbReference type="ChEBI" id="CHEBI:58968"/>
        <dbReference type="ChEBI" id="CHEBI:156112"/>
    </reaction>
    <physiologicalReaction direction="right-to-left" evidence="32">
        <dbReference type="Rhea" id="RHEA:64738"/>
    </physiologicalReaction>
</comment>
<dbReference type="SUPFAM" id="SSF51735">
    <property type="entry name" value="NAD(P)-binding Rossmann-fold domains"/>
    <property type="match status" value="1"/>
</dbReference>
<evidence type="ECO:0000256" key="30">
    <source>
        <dbReference type="ARBA" id="ARBA00047903"/>
    </source>
</evidence>
<evidence type="ECO:0000256" key="9">
    <source>
        <dbReference type="ARBA" id="ARBA00022490"/>
    </source>
</evidence>
<dbReference type="Gene3D" id="3.40.50.720">
    <property type="entry name" value="NAD(P)-binding Rossmann-like Domain"/>
    <property type="match status" value="1"/>
</dbReference>
<dbReference type="SMART" id="SM01211">
    <property type="entry name" value="GATase_5"/>
    <property type="match status" value="1"/>
</dbReference>
<feature type="domain" description="Enoyl reductase (ER)" evidence="40">
    <location>
        <begin position="1246"/>
        <end position="1555"/>
    </location>
</feature>
<evidence type="ECO:0000256" key="4">
    <source>
        <dbReference type="ARBA" id="ARBA00011852"/>
    </source>
</evidence>
<evidence type="ECO:0000256" key="17">
    <source>
        <dbReference type="ARBA" id="ARBA00022842"/>
    </source>
</evidence>
<evidence type="ECO:0000256" key="10">
    <source>
        <dbReference type="ARBA" id="ARBA00022501"/>
    </source>
</evidence>
<evidence type="ECO:0000256" key="37">
    <source>
        <dbReference type="ARBA" id="ARBA00049368"/>
    </source>
</evidence>
<dbReference type="SUPFAM" id="SSF109736">
    <property type="entry name" value="FGAM synthase PurL, linker domain"/>
    <property type="match status" value="1"/>
</dbReference>
<evidence type="ECO:0000256" key="3">
    <source>
        <dbReference type="ARBA" id="ARBA00008608"/>
    </source>
</evidence>
<evidence type="ECO:0000256" key="5">
    <source>
        <dbReference type="ARBA" id="ARBA00011981"/>
    </source>
</evidence>
<comment type="catalytic activity">
    <reaction evidence="27">
        <text>decanal + NADP(+) = (2E)-decenal + NADPH + H(+)</text>
        <dbReference type="Rhea" id="RHEA:50612"/>
        <dbReference type="ChEBI" id="CHEBI:15378"/>
        <dbReference type="ChEBI" id="CHEBI:31457"/>
        <dbReference type="ChEBI" id="CHEBI:57783"/>
        <dbReference type="ChEBI" id="CHEBI:58349"/>
        <dbReference type="ChEBI" id="CHEBI:133455"/>
    </reaction>
    <physiologicalReaction direction="right-to-left" evidence="27">
        <dbReference type="Rhea" id="RHEA:50614"/>
    </physiologicalReaction>
</comment>
<evidence type="ECO:0000256" key="28">
    <source>
        <dbReference type="ARBA" id="ARBA00047742"/>
    </source>
</evidence>
<evidence type="ECO:0000256" key="20">
    <source>
        <dbReference type="ARBA" id="ARBA00023278"/>
    </source>
</evidence>
<dbReference type="Pfam" id="PF00107">
    <property type="entry name" value="ADH_zinc_N"/>
    <property type="match status" value="1"/>
</dbReference>
<keyword evidence="17" id="KW-0460">Magnesium</keyword>
<dbReference type="SUPFAM" id="SSF56042">
    <property type="entry name" value="PurM C-terminal domain-like"/>
    <property type="match status" value="2"/>
</dbReference>
<dbReference type="PROSITE" id="PS51273">
    <property type="entry name" value="GATASE_TYPE_1"/>
    <property type="match status" value="1"/>
</dbReference>
<evidence type="ECO:0000313" key="42">
    <source>
        <dbReference type="Proteomes" id="UP000030742"/>
    </source>
</evidence>
<organism evidence="41 42">
    <name type="scientific">Dendroctonus ponderosae</name>
    <name type="common">Mountain pine beetle</name>
    <dbReference type="NCBI Taxonomy" id="77166"/>
    <lineage>
        <taxon>Eukaryota</taxon>
        <taxon>Metazoa</taxon>
        <taxon>Ecdysozoa</taxon>
        <taxon>Arthropoda</taxon>
        <taxon>Hexapoda</taxon>
        <taxon>Insecta</taxon>
        <taxon>Pterygota</taxon>
        <taxon>Neoptera</taxon>
        <taxon>Endopterygota</taxon>
        <taxon>Coleoptera</taxon>
        <taxon>Polyphaga</taxon>
        <taxon>Cucujiformia</taxon>
        <taxon>Curculionidae</taxon>
        <taxon>Scolytinae</taxon>
        <taxon>Dendroctonus</taxon>
    </lineage>
</organism>
<dbReference type="EMBL" id="KB632012">
    <property type="protein sequence ID" value="ERL87998.1"/>
    <property type="molecule type" value="Genomic_DNA"/>
</dbReference>
<keyword evidence="10" id="KW-0276">Fatty acid metabolism</keyword>
<evidence type="ECO:0000256" key="1">
    <source>
        <dbReference type="ARBA" id="ARBA00004496"/>
    </source>
</evidence>
<dbReference type="InterPro" id="IPR036676">
    <property type="entry name" value="PurM-like_C_sf"/>
</dbReference>
<keyword evidence="10" id="KW-0644">Prostaglandin metabolism</keyword>
<comment type="function">
    <text evidence="38">Phosphoribosylformylglycinamidine synthase involved in the purines biosynthetic pathway. Catalyzes the ATP-dependent conversion of formylglycinamide ribonucleotide (FGAR) and glutamine to yield formylglycinamidine ribonucleotide (FGAM) and glutamate.</text>
</comment>
<proteinExistence type="inferred from homology"/>
<dbReference type="GO" id="GO:0006693">
    <property type="term" value="P:prostaglandin metabolic process"/>
    <property type="evidence" value="ECO:0007669"/>
    <property type="project" value="UniProtKB-KW"/>
</dbReference>
<dbReference type="STRING" id="77166.U4U6Q1"/>
<comment type="subcellular location">
    <subcellularLocation>
        <location evidence="1">Cytoplasm</location>
    </subcellularLocation>
</comment>
<dbReference type="InterPro" id="IPR013149">
    <property type="entry name" value="ADH-like_C"/>
</dbReference>
<comment type="similarity">
    <text evidence="3">In the N-terminal section; belongs to the FGAMS family.</text>
</comment>
<dbReference type="InterPro" id="IPR036921">
    <property type="entry name" value="PurM-like_N_sf"/>
</dbReference>
<dbReference type="CDD" id="cd08294">
    <property type="entry name" value="leukotriene_B4_DH_like"/>
    <property type="match status" value="1"/>
</dbReference>
<comment type="catalytic activity">
    <reaction evidence="36">
        <text>an n-alkanal + NADP(+) = an alk-2-enal + NADPH + H(+)</text>
        <dbReference type="Rhea" id="RHEA:13737"/>
        <dbReference type="ChEBI" id="CHEBI:12834"/>
        <dbReference type="ChEBI" id="CHEBI:13757"/>
        <dbReference type="ChEBI" id="CHEBI:15378"/>
        <dbReference type="ChEBI" id="CHEBI:57783"/>
        <dbReference type="ChEBI" id="CHEBI:58349"/>
        <dbReference type="EC" id="1.3.1.74"/>
    </reaction>
    <physiologicalReaction direction="right-to-left" evidence="36">
        <dbReference type="Rhea" id="RHEA:13739"/>
    </physiologicalReaction>
</comment>
<evidence type="ECO:0000256" key="26">
    <source>
        <dbReference type="ARBA" id="ARBA00047461"/>
    </source>
</evidence>
<comment type="catalytic activity">
    <reaction evidence="34">
        <text>6-trans-leukotriene B4 + NADP(+) = 12-oxo-(5S)-hydroxy-(6E,8E,10E,14Z)-eicosatetraenoate + NADPH + H(+)</text>
        <dbReference type="Rhea" id="RHEA:51204"/>
        <dbReference type="ChEBI" id="CHEBI:15378"/>
        <dbReference type="ChEBI" id="CHEBI:57783"/>
        <dbReference type="ChEBI" id="CHEBI:58349"/>
        <dbReference type="ChEBI" id="CHEBI:90723"/>
        <dbReference type="ChEBI" id="CHEBI:133974"/>
    </reaction>
    <physiologicalReaction direction="left-to-right" evidence="34">
        <dbReference type="Rhea" id="RHEA:51205"/>
    </physiologicalReaction>
</comment>
<dbReference type="Proteomes" id="UP000030742">
    <property type="component" value="Unassembled WGS sequence"/>
</dbReference>
<dbReference type="FunFam" id="1.10.8.750:FF:000001">
    <property type="entry name" value="Putative phosphoribosylformylglycinamidine synthase"/>
    <property type="match status" value="1"/>
</dbReference>
<dbReference type="FunFam" id="3.30.1330.10:FF:000007">
    <property type="entry name" value="Phosphoribosylformylglycinamidine synthase, putative"/>
    <property type="match status" value="1"/>
</dbReference>
<dbReference type="SUPFAM" id="SSF55326">
    <property type="entry name" value="PurM N-terminal domain-like"/>
    <property type="match status" value="2"/>
</dbReference>
<reference evidence="41 42" key="1">
    <citation type="journal article" date="2013" name="Genome Biol.">
        <title>Draft genome of the mountain pine beetle, Dendroctonus ponderosae Hopkins, a major forest pest.</title>
        <authorList>
            <person name="Keeling C.I."/>
            <person name="Yuen M.M."/>
            <person name="Liao N.Y."/>
            <person name="Docking T.R."/>
            <person name="Chan S.K."/>
            <person name="Taylor G.A."/>
            <person name="Palmquist D.L."/>
            <person name="Jackman S.D."/>
            <person name="Nguyen A."/>
            <person name="Li M."/>
            <person name="Henderson H."/>
            <person name="Janes J.K."/>
            <person name="Zhao Y."/>
            <person name="Pandoh P."/>
            <person name="Moore R."/>
            <person name="Sperling F.A."/>
            <person name="Huber D.P."/>
            <person name="Birol I."/>
            <person name="Jones S.J."/>
            <person name="Bohlmann J."/>
        </authorList>
    </citation>
    <scope>NUCLEOTIDE SEQUENCE</scope>
</reference>
<dbReference type="Pfam" id="PF22689">
    <property type="entry name" value="FGAR-AT_PurM_N-like"/>
    <property type="match status" value="1"/>
</dbReference>
<evidence type="ECO:0000256" key="36">
    <source>
        <dbReference type="ARBA" id="ARBA00049179"/>
    </source>
</evidence>
<evidence type="ECO:0000256" key="31">
    <source>
        <dbReference type="ARBA" id="ARBA00048066"/>
    </source>
</evidence>
<keyword evidence="10" id="KW-0443">Lipid metabolism</keyword>
<evidence type="ECO:0000256" key="21">
    <source>
        <dbReference type="ARBA" id="ARBA00029823"/>
    </source>
</evidence>
<evidence type="ECO:0000256" key="23">
    <source>
        <dbReference type="ARBA" id="ARBA00032255"/>
    </source>
</evidence>
<keyword evidence="16" id="KW-0067">ATP-binding</keyword>
<evidence type="ECO:0000256" key="11">
    <source>
        <dbReference type="ARBA" id="ARBA00022553"/>
    </source>
</evidence>
<dbReference type="GO" id="GO:0006164">
    <property type="term" value="P:purine nucleotide biosynthetic process"/>
    <property type="evidence" value="ECO:0007669"/>
    <property type="project" value="UniProtKB-KW"/>
</dbReference>
<evidence type="ECO:0000256" key="29">
    <source>
        <dbReference type="ARBA" id="ARBA00047871"/>
    </source>
</evidence>
<evidence type="ECO:0000313" key="41">
    <source>
        <dbReference type="EMBL" id="ERL87998.1"/>
    </source>
</evidence>
<evidence type="ECO:0000256" key="15">
    <source>
        <dbReference type="ARBA" id="ARBA00022755"/>
    </source>
</evidence>
<comment type="catalytic activity">
    <reaction evidence="31">
        <text>nonan-2-one + NADP(+) = (3E)-nonen-2-one + NADPH + H(+)</text>
        <dbReference type="Rhea" id="RHEA:50616"/>
        <dbReference type="ChEBI" id="CHEBI:15378"/>
        <dbReference type="ChEBI" id="CHEBI:57783"/>
        <dbReference type="ChEBI" id="CHEBI:58349"/>
        <dbReference type="ChEBI" id="CHEBI:77927"/>
        <dbReference type="ChEBI" id="CHEBI:133457"/>
    </reaction>
    <physiologicalReaction direction="right-to-left" evidence="31">
        <dbReference type="Rhea" id="RHEA:50618"/>
    </physiologicalReaction>
</comment>
<dbReference type="GO" id="GO:0046872">
    <property type="term" value="F:metal ion binding"/>
    <property type="evidence" value="ECO:0007669"/>
    <property type="project" value="UniProtKB-KW"/>
</dbReference>
<comment type="catalytic activity">
    <reaction evidence="29">
        <text>leukotriene B4 + NADP(+) = 12-oxo-leukotriene B4 + NADPH + H(+)</text>
        <dbReference type="Rhea" id="RHEA:50608"/>
        <dbReference type="ChEBI" id="CHEBI:15378"/>
        <dbReference type="ChEBI" id="CHEBI:57461"/>
        <dbReference type="ChEBI" id="CHEBI:57783"/>
        <dbReference type="ChEBI" id="CHEBI:58349"/>
        <dbReference type="ChEBI" id="CHEBI:133309"/>
    </reaction>
    <physiologicalReaction direction="left-to-right" evidence="29">
        <dbReference type="Rhea" id="RHEA:50609"/>
    </physiologicalReaction>
</comment>
<evidence type="ECO:0000256" key="34">
    <source>
        <dbReference type="ARBA" id="ARBA00048953"/>
    </source>
</evidence>
<dbReference type="InterPro" id="IPR041609">
    <property type="entry name" value="PurL_linker"/>
</dbReference>
<accession>U4U6Q1</accession>
<dbReference type="Pfam" id="PF18072">
    <property type="entry name" value="FGAR-AT_linker"/>
    <property type="match status" value="1"/>
</dbReference>
<keyword evidence="12" id="KW-0436">Ligase</keyword>
<evidence type="ECO:0000256" key="39">
    <source>
        <dbReference type="ARBA" id="ARBA00071729"/>
    </source>
</evidence>
<dbReference type="Gene3D" id="3.30.1330.10">
    <property type="entry name" value="PurM-like, N-terminal domain"/>
    <property type="match status" value="2"/>
</dbReference>
<keyword evidence="15" id="KW-0658">Purine biosynthesis</keyword>
<dbReference type="Gene3D" id="3.40.50.880">
    <property type="match status" value="1"/>
</dbReference>
<dbReference type="GO" id="GO:0005737">
    <property type="term" value="C:cytoplasm"/>
    <property type="evidence" value="ECO:0007669"/>
    <property type="project" value="UniProtKB-SubCell"/>
</dbReference>
<dbReference type="PANTHER" id="PTHR10099:SF1">
    <property type="entry name" value="PHOSPHORIBOSYLFORMYLGLYCINAMIDINE SYNTHASE"/>
    <property type="match status" value="1"/>
</dbReference>
<dbReference type="CDD" id="cd02204">
    <property type="entry name" value="PurL_repeat2"/>
    <property type="match status" value="1"/>
</dbReference>
<evidence type="ECO:0000256" key="24">
    <source>
        <dbReference type="ARBA" id="ARBA00032297"/>
    </source>
</evidence>
<evidence type="ECO:0000256" key="19">
    <source>
        <dbReference type="ARBA" id="ARBA00023002"/>
    </source>
</evidence>
<evidence type="ECO:0000256" key="13">
    <source>
        <dbReference type="ARBA" id="ARBA00022723"/>
    </source>
</evidence>
<gene>
    <name evidence="41" type="ORF">D910_05387</name>
</gene>
<name>U4U6Q1_DENPD</name>
<dbReference type="InterPro" id="IPR029062">
    <property type="entry name" value="Class_I_gatase-like"/>
</dbReference>
<comment type="catalytic activity">
    <reaction evidence="28">
        <text>pentan-2-one + NADP(+) = (E)-pent-3-en-2-one + NADPH + H(+)</text>
        <dbReference type="Rhea" id="RHEA:50788"/>
        <dbReference type="ChEBI" id="CHEBI:15378"/>
        <dbReference type="ChEBI" id="CHEBI:16472"/>
        <dbReference type="ChEBI" id="CHEBI:57783"/>
        <dbReference type="ChEBI" id="CHEBI:58349"/>
        <dbReference type="ChEBI" id="CHEBI:145276"/>
    </reaction>
    <physiologicalReaction direction="right-to-left" evidence="28">
        <dbReference type="Rhea" id="RHEA:50790"/>
    </physiologicalReaction>
</comment>
<comment type="catalytic activity">
    <reaction evidence="30">
        <text>dodecanal + NADP(+) = (2E)-dodecenal + NADPH + H(+)</text>
        <dbReference type="Rhea" id="RHEA:50784"/>
        <dbReference type="ChEBI" id="CHEBI:15378"/>
        <dbReference type="ChEBI" id="CHEBI:27836"/>
        <dbReference type="ChEBI" id="CHEBI:57783"/>
        <dbReference type="ChEBI" id="CHEBI:58349"/>
        <dbReference type="ChEBI" id="CHEBI:133741"/>
    </reaction>
    <physiologicalReaction direction="right-to-left" evidence="30">
        <dbReference type="Rhea" id="RHEA:50786"/>
    </physiologicalReaction>
</comment>
<dbReference type="InterPro" id="IPR040707">
    <property type="entry name" value="FGAR-AT_N"/>
</dbReference>
<dbReference type="EC" id="1.3.1.48" evidence="5"/>
<keyword evidence="11" id="KW-0597">Phosphoprotein</keyword>
<dbReference type="GO" id="GO:0047522">
    <property type="term" value="F:15-oxoprostaglandin 13-reductase [NAD(P)+] activity"/>
    <property type="evidence" value="ECO:0007669"/>
    <property type="project" value="UniProtKB-EC"/>
</dbReference>
<evidence type="ECO:0000256" key="12">
    <source>
        <dbReference type="ARBA" id="ARBA00022598"/>
    </source>
</evidence>